<evidence type="ECO:0000313" key="2">
    <source>
        <dbReference type="EMBL" id="KAF9482935.1"/>
    </source>
</evidence>
<feature type="compositionally biased region" description="Polar residues" evidence="1">
    <location>
        <begin position="36"/>
        <end position="58"/>
    </location>
</feature>
<feature type="compositionally biased region" description="Polar residues" evidence="1">
    <location>
        <begin position="553"/>
        <end position="564"/>
    </location>
</feature>
<organism evidence="2 3">
    <name type="scientific">Pholiota conissans</name>
    <dbReference type="NCBI Taxonomy" id="109636"/>
    <lineage>
        <taxon>Eukaryota</taxon>
        <taxon>Fungi</taxon>
        <taxon>Dikarya</taxon>
        <taxon>Basidiomycota</taxon>
        <taxon>Agaricomycotina</taxon>
        <taxon>Agaricomycetes</taxon>
        <taxon>Agaricomycetidae</taxon>
        <taxon>Agaricales</taxon>
        <taxon>Agaricineae</taxon>
        <taxon>Strophariaceae</taxon>
        <taxon>Pholiota</taxon>
    </lineage>
</organism>
<feature type="compositionally biased region" description="Basic residues" evidence="1">
    <location>
        <begin position="281"/>
        <end position="296"/>
    </location>
</feature>
<comment type="caution">
    <text evidence="2">The sequence shown here is derived from an EMBL/GenBank/DDBJ whole genome shotgun (WGS) entry which is preliminary data.</text>
</comment>
<feature type="region of interest" description="Disordered" evidence="1">
    <location>
        <begin position="1"/>
        <end position="102"/>
    </location>
</feature>
<dbReference type="Proteomes" id="UP000807469">
    <property type="component" value="Unassembled WGS sequence"/>
</dbReference>
<feature type="region of interest" description="Disordered" evidence="1">
    <location>
        <begin position="547"/>
        <end position="574"/>
    </location>
</feature>
<dbReference type="OrthoDB" id="3232670at2759"/>
<feature type="region of interest" description="Disordered" evidence="1">
    <location>
        <begin position="204"/>
        <end position="298"/>
    </location>
</feature>
<proteinExistence type="predicted"/>
<feature type="region of interest" description="Disordered" evidence="1">
    <location>
        <begin position="497"/>
        <end position="533"/>
    </location>
</feature>
<evidence type="ECO:0000256" key="1">
    <source>
        <dbReference type="SAM" id="MobiDB-lite"/>
    </source>
</evidence>
<feature type="region of interest" description="Disordered" evidence="1">
    <location>
        <begin position="144"/>
        <end position="187"/>
    </location>
</feature>
<name>A0A9P6D4B1_9AGAR</name>
<feature type="region of interest" description="Disordered" evidence="1">
    <location>
        <begin position="329"/>
        <end position="380"/>
    </location>
</feature>
<feature type="compositionally biased region" description="Polar residues" evidence="1">
    <location>
        <begin position="235"/>
        <end position="246"/>
    </location>
</feature>
<gene>
    <name evidence="2" type="ORF">BDN70DRAFT_874350</name>
</gene>
<dbReference type="AlphaFoldDB" id="A0A9P6D4B1"/>
<evidence type="ECO:0000313" key="3">
    <source>
        <dbReference type="Proteomes" id="UP000807469"/>
    </source>
</evidence>
<feature type="compositionally biased region" description="Polar residues" evidence="1">
    <location>
        <begin position="144"/>
        <end position="162"/>
    </location>
</feature>
<protein>
    <submittedName>
        <fullName evidence="2">Uncharacterized protein</fullName>
    </submittedName>
</protein>
<reference evidence="2" key="1">
    <citation type="submission" date="2020-11" db="EMBL/GenBank/DDBJ databases">
        <authorList>
            <consortium name="DOE Joint Genome Institute"/>
            <person name="Ahrendt S."/>
            <person name="Riley R."/>
            <person name="Andreopoulos W."/>
            <person name="Labutti K."/>
            <person name="Pangilinan J."/>
            <person name="Ruiz-Duenas F.J."/>
            <person name="Barrasa J.M."/>
            <person name="Sanchez-Garcia M."/>
            <person name="Camarero S."/>
            <person name="Miyauchi S."/>
            <person name="Serrano A."/>
            <person name="Linde D."/>
            <person name="Babiker R."/>
            <person name="Drula E."/>
            <person name="Ayuso-Fernandez I."/>
            <person name="Pacheco R."/>
            <person name="Padilla G."/>
            <person name="Ferreira P."/>
            <person name="Barriuso J."/>
            <person name="Kellner H."/>
            <person name="Castanera R."/>
            <person name="Alfaro M."/>
            <person name="Ramirez L."/>
            <person name="Pisabarro A.G."/>
            <person name="Kuo A."/>
            <person name="Tritt A."/>
            <person name="Lipzen A."/>
            <person name="He G."/>
            <person name="Yan M."/>
            <person name="Ng V."/>
            <person name="Cullen D."/>
            <person name="Martin F."/>
            <person name="Rosso M.-N."/>
            <person name="Henrissat B."/>
            <person name="Hibbett D."/>
            <person name="Martinez A.T."/>
            <person name="Grigoriev I.V."/>
        </authorList>
    </citation>
    <scope>NUCLEOTIDE SEQUENCE</scope>
    <source>
        <strain evidence="2">CIRM-BRFM 674</strain>
    </source>
</reference>
<dbReference type="EMBL" id="MU155159">
    <property type="protein sequence ID" value="KAF9482935.1"/>
    <property type="molecule type" value="Genomic_DNA"/>
</dbReference>
<keyword evidence="3" id="KW-1185">Reference proteome</keyword>
<feature type="compositionally biased region" description="Low complexity" evidence="1">
    <location>
        <begin position="348"/>
        <end position="370"/>
    </location>
</feature>
<accession>A0A9P6D4B1</accession>
<sequence length="646" mass="70025">MSGFIIVVADPPAPPADTSTPTSLVKLPVKRFGESPTESIASVSHSPTPSKGFSLSKFSKNKQKSPKSPREISSILTGMYAHPPPPHSPSDPGSSKTPFIYRKVARPIHAEAESSAADASIRARTLSEDSVFSSVAEQTLQTITGLHSEPIQQPVASTSSLESHIPSGRLVGRGGSGSRPRIVAPKNIVIPKLQSIESVMTADSPHVALRPSGRGGLASRPQQLAPPPVPKSPIEKQTPQAVSAASPSEKPTPAFIRPGGRGGLGAHAHADTPPLTIRDILKRKRQKPEKKSKGRLRAITTFRHPISSSLAYEITNRSTETVSTIHFLGESTSPPPSFFHERQRRRQSASADDLSTTTSTPPFSATASTFEGSLPPETEEDDLDINVYLHDAPSISPEDRQRRRIDKLLRTFGDDPYATTAGAPTRLAVPAHDESLRTILIDRDSSQKDKSTKKFRRASISVSSLFGRTARIRDSDSQNTMDTISDDLHRLGLNDDDISESWGPMETGGMSYGSPESPIMFSLPSPLPQTEPKPTLTLSVLSLESDKAPSIPSPTLSRSQSYTHSSRRQSAHIGHNHSLSASLSDHAFSENNSVASSVNWLFPPSSDDRDFKLLITSNRNLEKPLSWTGEWNTDMNDVIRALRELR</sequence>